<gene>
    <name evidence="2" type="ORF">AVDCRST_MAG68-4595</name>
</gene>
<evidence type="ECO:0000259" key="1">
    <source>
        <dbReference type="Pfam" id="PF05050"/>
    </source>
</evidence>
<dbReference type="InterPro" id="IPR006342">
    <property type="entry name" value="FkbM_mtfrase"/>
</dbReference>
<dbReference type="SUPFAM" id="SSF53335">
    <property type="entry name" value="S-adenosyl-L-methionine-dependent methyltransferases"/>
    <property type="match status" value="1"/>
</dbReference>
<proteinExistence type="predicted"/>
<dbReference type="AlphaFoldDB" id="A0A6J4MND0"/>
<protein>
    <recommendedName>
        <fullName evidence="1">Methyltransferase FkbM domain-containing protein</fullName>
    </recommendedName>
</protein>
<dbReference type="InterPro" id="IPR052514">
    <property type="entry name" value="SAM-dependent_MTase"/>
</dbReference>
<feature type="domain" description="Methyltransferase FkbM" evidence="1">
    <location>
        <begin position="46"/>
        <end position="195"/>
    </location>
</feature>
<dbReference type="PANTHER" id="PTHR34203:SF15">
    <property type="entry name" value="SLL1173 PROTEIN"/>
    <property type="match status" value="1"/>
</dbReference>
<dbReference type="NCBIfam" id="TIGR01444">
    <property type="entry name" value="fkbM_fam"/>
    <property type="match status" value="1"/>
</dbReference>
<dbReference type="Gene3D" id="3.40.50.150">
    <property type="entry name" value="Vaccinia Virus protein VP39"/>
    <property type="match status" value="1"/>
</dbReference>
<organism evidence="2">
    <name type="scientific">uncultured Gemmatimonadota bacterium</name>
    <dbReference type="NCBI Taxonomy" id="203437"/>
    <lineage>
        <taxon>Bacteria</taxon>
        <taxon>Pseudomonadati</taxon>
        <taxon>Gemmatimonadota</taxon>
        <taxon>environmental samples</taxon>
    </lineage>
</organism>
<dbReference type="PANTHER" id="PTHR34203">
    <property type="entry name" value="METHYLTRANSFERASE, FKBM FAMILY PROTEIN"/>
    <property type="match status" value="1"/>
</dbReference>
<dbReference type="InterPro" id="IPR029063">
    <property type="entry name" value="SAM-dependent_MTases_sf"/>
</dbReference>
<reference evidence="2" key="1">
    <citation type="submission" date="2020-02" db="EMBL/GenBank/DDBJ databases">
        <authorList>
            <person name="Meier V. D."/>
        </authorList>
    </citation>
    <scope>NUCLEOTIDE SEQUENCE</scope>
    <source>
        <strain evidence="2">AVDCRST_MAG68</strain>
    </source>
</reference>
<evidence type="ECO:0000313" key="2">
    <source>
        <dbReference type="EMBL" id="CAA9362849.1"/>
    </source>
</evidence>
<name>A0A6J4MND0_9BACT</name>
<dbReference type="EMBL" id="CADCTW010000210">
    <property type="protein sequence ID" value="CAA9362849.1"/>
    <property type="molecule type" value="Genomic_DNA"/>
</dbReference>
<accession>A0A6J4MND0</accession>
<dbReference type="Pfam" id="PF05050">
    <property type="entry name" value="Methyltransf_21"/>
    <property type="match status" value="1"/>
</dbReference>
<sequence length="218" mass="23326">MGGRLRGRWWLPASRGKILRILGGSYEPEQTRLFQEHVRPGDTVLDVGAHVGYYTVLSAVLAGERGAVWAFEPNPANARFLRRHAEINGLGQVRVTEAAVSDANGTARFGFGRGSGTGRLAAGGEVEVRTLRLDDFCAGHGIAPAAVKIDVEGAEDAVLEGAREVLARHRPIVFLSTHGEEVHRACLAFMEGAGYACAPILGDDVHTTSELFCTPVAR</sequence>